<dbReference type="AlphaFoldDB" id="A0A8K0KG29"/>
<dbReference type="EMBL" id="KZ308801">
    <property type="protein sequence ID" value="KAG8234362.1"/>
    <property type="molecule type" value="Genomic_DNA"/>
</dbReference>
<evidence type="ECO:0000259" key="1">
    <source>
        <dbReference type="PROSITE" id="PS50041"/>
    </source>
</evidence>
<dbReference type="Proteomes" id="UP000792457">
    <property type="component" value="Unassembled WGS sequence"/>
</dbReference>
<dbReference type="InterPro" id="IPR016187">
    <property type="entry name" value="CTDL_fold"/>
</dbReference>
<dbReference type="PROSITE" id="PS50041">
    <property type="entry name" value="C_TYPE_LECTIN_2"/>
    <property type="match status" value="1"/>
</dbReference>
<proteinExistence type="predicted"/>
<dbReference type="PANTHER" id="PTHR22803">
    <property type="entry name" value="MANNOSE, PHOSPHOLIPASE, LECTIN RECEPTOR RELATED"/>
    <property type="match status" value="1"/>
</dbReference>
<sequence>MKIQRALRTTKSTAATDIAAHALSSCVAYWASYTRWIRSEGRKRSEKEHHENNAQYLYPFKRIRNGYELFPRIGFYKHHKNVVDFTTASNICKNEGAHLVIINSYEEENVLKNIMDKNGNDAIWTGIHDPLKNREFKTIFGTPLNETGYTKWQKGEPNNNDGNESCIDFQYNYGGLNDLNCEHKRPFI</sequence>
<dbReference type="InterPro" id="IPR001304">
    <property type="entry name" value="C-type_lectin-like"/>
</dbReference>
<dbReference type="InterPro" id="IPR050111">
    <property type="entry name" value="C-type_lectin/snaclec_domain"/>
</dbReference>
<feature type="domain" description="C-type lectin" evidence="1">
    <location>
        <begin position="76"/>
        <end position="188"/>
    </location>
</feature>
<keyword evidence="3" id="KW-1185">Reference proteome</keyword>
<gene>
    <name evidence="2" type="ORF">J437_LFUL013250</name>
</gene>
<protein>
    <recommendedName>
        <fullName evidence="1">C-type lectin domain-containing protein</fullName>
    </recommendedName>
</protein>
<comment type="caution">
    <text evidence="2">The sequence shown here is derived from an EMBL/GenBank/DDBJ whole genome shotgun (WGS) entry which is preliminary data.</text>
</comment>
<reference evidence="2" key="2">
    <citation type="submission" date="2017-10" db="EMBL/GenBank/DDBJ databases">
        <title>Ladona fulva Genome sequencing and assembly.</title>
        <authorList>
            <person name="Murali S."/>
            <person name="Richards S."/>
            <person name="Bandaranaike D."/>
            <person name="Bellair M."/>
            <person name="Blankenburg K."/>
            <person name="Chao H."/>
            <person name="Dinh H."/>
            <person name="Doddapaneni H."/>
            <person name="Dugan-Rocha S."/>
            <person name="Elkadiri S."/>
            <person name="Gnanaolivu R."/>
            <person name="Hernandez B."/>
            <person name="Skinner E."/>
            <person name="Javaid M."/>
            <person name="Lee S."/>
            <person name="Li M."/>
            <person name="Ming W."/>
            <person name="Munidasa M."/>
            <person name="Muniz J."/>
            <person name="Nguyen L."/>
            <person name="Hughes D."/>
            <person name="Osuji N."/>
            <person name="Pu L.-L."/>
            <person name="Puazo M."/>
            <person name="Qu C."/>
            <person name="Quiroz J."/>
            <person name="Raj R."/>
            <person name="Weissenberger G."/>
            <person name="Xin Y."/>
            <person name="Zou X."/>
            <person name="Han Y."/>
            <person name="Worley K."/>
            <person name="Muzny D."/>
            <person name="Gibbs R."/>
        </authorList>
    </citation>
    <scope>NUCLEOTIDE SEQUENCE</scope>
    <source>
        <strain evidence="2">Sampled in the wild</strain>
    </source>
</reference>
<evidence type="ECO:0000313" key="3">
    <source>
        <dbReference type="Proteomes" id="UP000792457"/>
    </source>
</evidence>
<dbReference type="InterPro" id="IPR016186">
    <property type="entry name" value="C-type_lectin-like/link_sf"/>
</dbReference>
<dbReference type="CDD" id="cd00037">
    <property type="entry name" value="CLECT"/>
    <property type="match status" value="1"/>
</dbReference>
<dbReference type="SUPFAM" id="SSF56436">
    <property type="entry name" value="C-type lectin-like"/>
    <property type="match status" value="1"/>
</dbReference>
<dbReference type="Gene3D" id="3.10.100.10">
    <property type="entry name" value="Mannose-Binding Protein A, subunit A"/>
    <property type="match status" value="1"/>
</dbReference>
<evidence type="ECO:0000313" key="2">
    <source>
        <dbReference type="EMBL" id="KAG8234362.1"/>
    </source>
</evidence>
<accession>A0A8K0KG29</accession>
<dbReference type="Pfam" id="PF00059">
    <property type="entry name" value="Lectin_C"/>
    <property type="match status" value="1"/>
</dbReference>
<name>A0A8K0KG29_LADFU</name>
<dbReference type="SMART" id="SM00034">
    <property type="entry name" value="CLECT"/>
    <property type="match status" value="1"/>
</dbReference>
<organism evidence="2 3">
    <name type="scientific">Ladona fulva</name>
    <name type="common">Scarce chaser dragonfly</name>
    <name type="synonym">Libellula fulva</name>
    <dbReference type="NCBI Taxonomy" id="123851"/>
    <lineage>
        <taxon>Eukaryota</taxon>
        <taxon>Metazoa</taxon>
        <taxon>Ecdysozoa</taxon>
        <taxon>Arthropoda</taxon>
        <taxon>Hexapoda</taxon>
        <taxon>Insecta</taxon>
        <taxon>Pterygota</taxon>
        <taxon>Palaeoptera</taxon>
        <taxon>Odonata</taxon>
        <taxon>Epiprocta</taxon>
        <taxon>Anisoptera</taxon>
        <taxon>Libelluloidea</taxon>
        <taxon>Libellulidae</taxon>
        <taxon>Ladona</taxon>
    </lineage>
</organism>
<dbReference type="OrthoDB" id="7357196at2759"/>
<reference evidence="2" key="1">
    <citation type="submission" date="2013-04" db="EMBL/GenBank/DDBJ databases">
        <authorList>
            <person name="Qu J."/>
            <person name="Murali S.C."/>
            <person name="Bandaranaike D."/>
            <person name="Bellair M."/>
            <person name="Blankenburg K."/>
            <person name="Chao H."/>
            <person name="Dinh H."/>
            <person name="Doddapaneni H."/>
            <person name="Downs B."/>
            <person name="Dugan-Rocha S."/>
            <person name="Elkadiri S."/>
            <person name="Gnanaolivu R.D."/>
            <person name="Hernandez B."/>
            <person name="Javaid M."/>
            <person name="Jayaseelan J.C."/>
            <person name="Lee S."/>
            <person name="Li M."/>
            <person name="Ming W."/>
            <person name="Munidasa M."/>
            <person name="Muniz J."/>
            <person name="Nguyen L."/>
            <person name="Ongeri F."/>
            <person name="Osuji N."/>
            <person name="Pu L.-L."/>
            <person name="Puazo M."/>
            <person name="Qu C."/>
            <person name="Quiroz J."/>
            <person name="Raj R."/>
            <person name="Weissenberger G."/>
            <person name="Xin Y."/>
            <person name="Zou X."/>
            <person name="Han Y."/>
            <person name="Richards S."/>
            <person name="Worley K."/>
            <person name="Muzny D."/>
            <person name="Gibbs R."/>
        </authorList>
    </citation>
    <scope>NUCLEOTIDE SEQUENCE</scope>
    <source>
        <strain evidence="2">Sampled in the wild</strain>
    </source>
</reference>
<feature type="non-terminal residue" evidence="2">
    <location>
        <position position="188"/>
    </location>
</feature>